<name>A0A4R9JDD0_9LEPT</name>
<dbReference type="OrthoDB" id="9797588at2"/>
<sequence length="81" mass="9116">MEKLKIITGVFPIKTLTSDDSARVFIPISIMGFLVRCQGILMRFNKQRNKSLMESGQGPKQTTNYWLQSLGSKGSLFGEVF</sequence>
<dbReference type="RefSeq" id="WP_135580519.1">
    <property type="nucleotide sequence ID" value="NZ_RQGA01000014.1"/>
</dbReference>
<accession>A0A4R9JDD0</accession>
<dbReference type="Proteomes" id="UP000298125">
    <property type="component" value="Unassembled WGS sequence"/>
</dbReference>
<proteinExistence type="predicted"/>
<gene>
    <name evidence="1" type="ORF">EHQ49_15395</name>
</gene>
<evidence type="ECO:0000313" key="1">
    <source>
        <dbReference type="EMBL" id="TGL37603.1"/>
    </source>
</evidence>
<dbReference type="EMBL" id="RQGA01000014">
    <property type="protein sequence ID" value="TGL37603.1"/>
    <property type="molecule type" value="Genomic_DNA"/>
</dbReference>
<reference evidence="1" key="1">
    <citation type="journal article" date="2019" name="PLoS Negl. Trop. Dis.">
        <title>Revisiting the worldwide diversity of Leptospira species in the environment.</title>
        <authorList>
            <person name="Vincent A.T."/>
            <person name="Schiettekatte O."/>
            <person name="Bourhy P."/>
            <person name="Veyrier F.J."/>
            <person name="Picardeau M."/>
        </authorList>
    </citation>
    <scope>NUCLEOTIDE SEQUENCE [LARGE SCALE GENOMIC DNA]</scope>
    <source>
        <strain evidence="1">201702692</strain>
    </source>
</reference>
<dbReference type="AlphaFoldDB" id="A0A4R9JDD0"/>
<evidence type="ECO:0000313" key="2">
    <source>
        <dbReference type="Proteomes" id="UP000298125"/>
    </source>
</evidence>
<organism evidence="1 2">
    <name type="scientific">Leptospira perdikensis</name>
    <dbReference type="NCBI Taxonomy" id="2484948"/>
    <lineage>
        <taxon>Bacteria</taxon>
        <taxon>Pseudomonadati</taxon>
        <taxon>Spirochaetota</taxon>
        <taxon>Spirochaetia</taxon>
        <taxon>Leptospirales</taxon>
        <taxon>Leptospiraceae</taxon>
        <taxon>Leptospira</taxon>
    </lineage>
</organism>
<keyword evidence="2" id="KW-1185">Reference proteome</keyword>
<comment type="caution">
    <text evidence="1">The sequence shown here is derived from an EMBL/GenBank/DDBJ whole genome shotgun (WGS) entry which is preliminary data.</text>
</comment>
<protein>
    <submittedName>
        <fullName evidence="1">Uncharacterized protein</fullName>
    </submittedName>
</protein>